<comment type="similarity">
    <text evidence="1">Belongs to the MLP family.</text>
</comment>
<comment type="caution">
    <text evidence="4">The sequence shown here is derived from an EMBL/GenBank/DDBJ whole genome shotgun (WGS) entry which is preliminary data.</text>
</comment>
<accession>A0ABQ8I2W1</accession>
<dbReference type="Pfam" id="PF00407">
    <property type="entry name" value="Bet_v_1"/>
    <property type="match status" value="1"/>
</dbReference>
<reference evidence="4 5" key="1">
    <citation type="submission" date="2021-02" db="EMBL/GenBank/DDBJ databases">
        <title>Plant Genome Project.</title>
        <authorList>
            <person name="Zhang R.-G."/>
        </authorList>
    </citation>
    <scope>NUCLEOTIDE SEQUENCE [LARGE SCALE GENOMIC DNA]</scope>
    <source>
        <tissue evidence="4">Leaves</tissue>
    </source>
</reference>
<gene>
    <name evidence="4" type="ORF">JRO89_XS05G0231000</name>
</gene>
<proteinExistence type="inferred from homology"/>
<dbReference type="PANTHER" id="PTHR31338:SF16">
    <property type="entry name" value="POLYKETIDE CYCLASE_DEHYDRASE AND LIPID TRANSPORT SUPERFAMILY PROTEIN"/>
    <property type="match status" value="1"/>
</dbReference>
<evidence type="ECO:0000313" key="4">
    <source>
        <dbReference type="EMBL" id="KAH7570963.1"/>
    </source>
</evidence>
<evidence type="ECO:0000313" key="5">
    <source>
        <dbReference type="Proteomes" id="UP000827721"/>
    </source>
</evidence>
<feature type="compositionally biased region" description="Polar residues" evidence="2">
    <location>
        <begin position="11"/>
        <end position="25"/>
    </location>
</feature>
<sequence length="247" mass="27221">MFPSLYPPLVQGSTPGSTKTAVPNFSPNSQFDTAAAVQHLSPASTQHSGSENSASTTTVSPASIAVSPVSNGEAVRKVFSKSNLNLHFQLKPFVVARMSLAGKLEVDVELKASRDQFYKIFSNEVHQMPNASSKIQAVDLHEGDWETPGSIKLWKYIIDGKTEIFKERVHFDDKDKCIIVDGVEGHALEKYKKYKGIFQVINKDEGGLVKLSLEYEKHKAADEPPYQYLDFVAGLIRDVDAHLVKAA</sequence>
<evidence type="ECO:0000256" key="2">
    <source>
        <dbReference type="SAM" id="MobiDB-lite"/>
    </source>
</evidence>
<organism evidence="4 5">
    <name type="scientific">Xanthoceras sorbifolium</name>
    <dbReference type="NCBI Taxonomy" id="99658"/>
    <lineage>
        <taxon>Eukaryota</taxon>
        <taxon>Viridiplantae</taxon>
        <taxon>Streptophyta</taxon>
        <taxon>Embryophyta</taxon>
        <taxon>Tracheophyta</taxon>
        <taxon>Spermatophyta</taxon>
        <taxon>Magnoliopsida</taxon>
        <taxon>eudicotyledons</taxon>
        <taxon>Gunneridae</taxon>
        <taxon>Pentapetalae</taxon>
        <taxon>rosids</taxon>
        <taxon>malvids</taxon>
        <taxon>Sapindales</taxon>
        <taxon>Sapindaceae</taxon>
        <taxon>Xanthoceroideae</taxon>
        <taxon>Xanthoceras</taxon>
    </lineage>
</organism>
<feature type="region of interest" description="Disordered" evidence="2">
    <location>
        <begin position="1"/>
        <end position="25"/>
    </location>
</feature>
<evidence type="ECO:0000259" key="3">
    <source>
        <dbReference type="SMART" id="SM01037"/>
    </source>
</evidence>
<dbReference type="EMBL" id="JAFEMO010000005">
    <property type="protein sequence ID" value="KAH7570963.1"/>
    <property type="molecule type" value="Genomic_DNA"/>
</dbReference>
<name>A0ABQ8I2W1_9ROSI</name>
<feature type="domain" description="Bet v I/Major latex protein" evidence="3">
    <location>
        <begin position="99"/>
        <end position="246"/>
    </location>
</feature>
<dbReference type="SMART" id="SM01037">
    <property type="entry name" value="Bet_v_1"/>
    <property type="match status" value="1"/>
</dbReference>
<dbReference type="PANTHER" id="PTHR31338">
    <property type="entry name" value="POLYKETIDE CYCLASE/DEHYDRASE AND LIPID TRANSPORT SUPERFAMILY PROTEIN"/>
    <property type="match status" value="1"/>
</dbReference>
<dbReference type="Proteomes" id="UP000827721">
    <property type="component" value="Unassembled WGS sequence"/>
</dbReference>
<dbReference type="InterPro" id="IPR023393">
    <property type="entry name" value="START-like_dom_sf"/>
</dbReference>
<dbReference type="Gene3D" id="3.30.530.20">
    <property type="match status" value="1"/>
</dbReference>
<dbReference type="CDD" id="cd07816">
    <property type="entry name" value="Bet_v1-like"/>
    <property type="match status" value="1"/>
</dbReference>
<dbReference type="InterPro" id="IPR000916">
    <property type="entry name" value="Bet_v_I/MLP"/>
</dbReference>
<dbReference type="SUPFAM" id="SSF55961">
    <property type="entry name" value="Bet v1-like"/>
    <property type="match status" value="1"/>
</dbReference>
<evidence type="ECO:0000256" key="1">
    <source>
        <dbReference type="ARBA" id="ARBA00038242"/>
    </source>
</evidence>
<protein>
    <recommendedName>
        <fullName evidence="3">Bet v I/Major latex protein domain-containing protein</fullName>
    </recommendedName>
</protein>
<keyword evidence="5" id="KW-1185">Reference proteome</keyword>
<feature type="compositionally biased region" description="Polar residues" evidence="2">
    <location>
        <begin position="41"/>
        <end position="58"/>
    </location>
</feature>
<dbReference type="InterPro" id="IPR052006">
    <property type="entry name" value="MLP-like"/>
</dbReference>
<feature type="region of interest" description="Disordered" evidence="2">
    <location>
        <begin position="40"/>
        <end position="59"/>
    </location>
</feature>